<dbReference type="SUPFAM" id="SSF53218">
    <property type="entry name" value="Molybdenum cofactor biosynthesis proteins"/>
    <property type="match status" value="1"/>
</dbReference>
<evidence type="ECO:0000256" key="3">
    <source>
        <dbReference type="ARBA" id="ARBA00023150"/>
    </source>
</evidence>
<evidence type="ECO:0000256" key="1">
    <source>
        <dbReference type="ARBA" id="ARBA00003487"/>
    </source>
</evidence>
<dbReference type="InterPro" id="IPR036425">
    <property type="entry name" value="MoaB/Mog-like_dom_sf"/>
</dbReference>
<dbReference type="AlphaFoldDB" id="A0A174S9U8"/>
<dbReference type="GO" id="GO:0030170">
    <property type="term" value="F:pyridoxal phosphate binding"/>
    <property type="evidence" value="ECO:0007669"/>
    <property type="project" value="InterPro"/>
</dbReference>
<evidence type="ECO:0000256" key="2">
    <source>
        <dbReference type="ARBA" id="ARBA00005046"/>
    </source>
</evidence>
<dbReference type="SMART" id="SM00852">
    <property type="entry name" value="MoCF_biosynth"/>
    <property type="match status" value="1"/>
</dbReference>
<reference evidence="5 6" key="1">
    <citation type="submission" date="2015-09" db="EMBL/GenBank/DDBJ databases">
        <authorList>
            <consortium name="Pathogen Informatics"/>
        </authorList>
    </citation>
    <scope>NUCLEOTIDE SEQUENCE [LARGE SCALE GENOMIC DNA]</scope>
    <source>
        <strain evidence="5 6">2789STDY5834939</strain>
    </source>
</reference>
<organism evidence="5 6">
    <name type="scientific">Anaerotruncus colihominis</name>
    <dbReference type="NCBI Taxonomy" id="169435"/>
    <lineage>
        <taxon>Bacteria</taxon>
        <taxon>Bacillati</taxon>
        <taxon>Bacillota</taxon>
        <taxon>Clostridia</taxon>
        <taxon>Eubacteriales</taxon>
        <taxon>Oscillospiraceae</taxon>
        <taxon>Anaerotruncus</taxon>
    </lineage>
</organism>
<dbReference type="Gene3D" id="2.40.33.20">
    <property type="entry name" value="PK beta-barrel domain-like"/>
    <property type="match status" value="1"/>
</dbReference>
<dbReference type="CDD" id="cd00886">
    <property type="entry name" value="MogA_MoaB"/>
    <property type="match status" value="1"/>
</dbReference>
<sequence length="313" mass="33351">MGIVRAVCISDRRGIQKIDVGAATFAPDCGIVNDAHRGTWHRQVSLLSYDKIEEFKRRGADVGPGAFGENLVVEGFDFRSLPVGTRFQCGDVLLEMTQIGKECHSHCQIYHKMGDCIMPREGVFARVLHGGTISVGDEMTAIPSAADAPLRAAVVTLSDKGAAGQRVDESGPAAVELLEQAGYEIIETLILPDEQKRIETELIRLSDGRQADLVVTTGGTGFSARDCTPEATLAVATRNAPGIAEAIRAESARHTDRAMLSRGASVIRGGTLIVNLPGSPRAVRESLACILPALGHGVRILKGTAFECARPQT</sequence>
<dbReference type="PANTHER" id="PTHR43764">
    <property type="entry name" value="MOLYBDENUM COFACTOR BIOSYNTHESIS"/>
    <property type="match status" value="1"/>
</dbReference>
<dbReference type="NCBIfam" id="TIGR00177">
    <property type="entry name" value="molyb_syn"/>
    <property type="match status" value="1"/>
</dbReference>
<dbReference type="InterPro" id="IPR005302">
    <property type="entry name" value="MoCF_Sase_C"/>
</dbReference>
<dbReference type="InterPro" id="IPR011037">
    <property type="entry name" value="Pyrv_Knase-like_insert_dom_sf"/>
</dbReference>
<keyword evidence="3" id="KW-0501">Molybdenum cofactor biosynthesis</keyword>
<dbReference type="GO" id="GO:0006777">
    <property type="term" value="P:Mo-molybdopterin cofactor biosynthetic process"/>
    <property type="evidence" value="ECO:0007669"/>
    <property type="project" value="UniProtKB-KW"/>
</dbReference>
<comment type="function">
    <text evidence="1">May be involved in the biosynthesis of molybdopterin.</text>
</comment>
<accession>A0A174S9U8</accession>
<dbReference type="PROSITE" id="PS51340">
    <property type="entry name" value="MOSC"/>
    <property type="match status" value="1"/>
</dbReference>
<gene>
    <name evidence="5" type="primary">mog</name>
    <name evidence="5" type="ORF">ERS852551_02447</name>
</gene>
<proteinExistence type="predicted"/>
<dbReference type="InterPro" id="IPR001453">
    <property type="entry name" value="MoaB/Mog_dom"/>
</dbReference>
<dbReference type="GO" id="GO:0061598">
    <property type="term" value="F:molybdopterin adenylyltransferase activity"/>
    <property type="evidence" value="ECO:0007669"/>
    <property type="project" value="UniProtKB-EC"/>
</dbReference>
<feature type="domain" description="MOSC" evidence="4">
    <location>
        <begin position="17"/>
        <end position="142"/>
    </location>
</feature>
<name>A0A174S9U8_9FIRM</name>
<dbReference type="RefSeq" id="WP_055245499.1">
    <property type="nucleotide sequence ID" value="NZ_CABIWA010000026.1"/>
</dbReference>
<dbReference type="Gene3D" id="3.40.980.10">
    <property type="entry name" value="MoaB/Mog-like domain"/>
    <property type="match status" value="1"/>
</dbReference>
<keyword evidence="5" id="KW-0548">Nucleotidyltransferase</keyword>
<evidence type="ECO:0000259" key="4">
    <source>
        <dbReference type="PROSITE" id="PS51340"/>
    </source>
</evidence>
<dbReference type="Proteomes" id="UP000095765">
    <property type="component" value="Unassembled WGS sequence"/>
</dbReference>
<comment type="pathway">
    <text evidence="2">Cofactor biosynthesis; molybdopterin biosynthesis.</text>
</comment>
<dbReference type="Pfam" id="PF03473">
    <property type="entry name" value="MOSC"/>
    <property type="match status" value="1"/>
</dbReference>
<dbReference type="InterPro" id="IPR051920">
    <property type="entry name" value="MPT_Adenylyltrnsfr/MoaC-Rel"/>
</dbReference>
<evidence type="ECO:0000313" key="5">
    <source>
        <dbReference type="EMBL" id="CUP93296.1"/>
    </source>
</evidence>
<dbReference type="EMBL" id="CZBE01000017">
    <property type="protein sequence ID" value="CUP93296.1"/>
    <property type="molecule type" value="Genomic_DNA"/>
</dbReference>
<dbReference type="EC" id="2.7.7.75" evidence="5"/>
<keyword evidence="5" id="KW-0808">Transferase</keyword>
<dbReference type="Pfam" id="PF00994">
    <property type="entry name" value="MoCF_biosynth"/>
    <property type="match status" value="1"/>
</dbReference>
<dbReference type="SUPFAM" id="SSF50800">
    <property type="entry name" value="PK beta-barrel domain-like"/>
    <property type="match status" value="1"/>
</dbReference>
<dbReference type="UniPathway" id="UPA00344"/>
<dbReference type="PROSITE" id="PS01078">
    <property type="entry name" value="MOCF_BIOSYNTHESIS_1"/>
    <property type="match status" value="1"/>
</dbReference>
<dbReference type="OrthoDB" id="9784492at2"/>
<evidence type="ECO:0000313" key="6">
    <source>
        <dbReference type="Proteomes" id="UP000095765"/>
    </source>
</evidence>
<dbReference type="InterPro" id="IPR008284">
    <property type="entry name" value="MoCF_biosynth_CS"/>
</dbReference>
<dbReference type="PANTHER" id="PTHR43764:SF1">
    <property type="entry name" value="MOLYBDOPTERIN MOLYBDOTRANSFERASE"/>
    <property type="match status" value="1"/>
</dbReference>
<dbReference type="GO" id="GO:0030151">
    <property type="term" value="F:molybdenum ion binding"/>
    <property type="evidence" value="ECO:0007669"/>
    <property type="project" value="InterPro"/>
</dbReference>
<protein>
    <submittedName>
        <fullName evidence="5">Molybdopterin adenylyltransferase</fullName>
        <ecNumber evidence="5">2.7.7.75</ecNumber>
    </submittedName>
</protein>